<evidence type="ECO:0000313" key="1">
    <source>
        <dbReference type="EMBL" id="HIQ90586.1"/>
    </source>
</evidence>
<gene>
    <name evidence="1" type="ORF">IAB27_03040</name>
</gene>
<dbReference type="EMBL" id="DVFV01000057">
    <property type="protein sequence ID" value="HIQ90586.1"/>
    <property type="molecule type" value="Genomic_DNA"/>
</dbReference>
<dbReference type="AlphaFoldDB" id="A0A9D1CZN4"/>
<reference evidence="1" key="1">
    <citation type="submission" date="2020-10" db="EMBL/GenBank/DDBJ databases">
        <authorList>
            <person name="Gilroy R."/>
        </authorList>
    </citation>
    <scope>NUCLEOTIDE SEQUENCE</scope>
    <source>
        <strain evidence="1">CHK147-3167</strain>
    </source>
</reference>
<reference evidence="1" key="2">
    <citation type="journal article" date="2021" name="PeerJ">
        <title>Extensive microbial diversity within the chicken gut microbiome revealed by metagenomics and culture.</title>
        <authorList>
            <person name="Gilroy R."/>
            <person name="Ravi A."/>
            <person name="Getino M."/>
            <person name="Pursley I."/>
            <person name="Horton D.L."/>
            <person name="Alikhan N.F."/>
            <person name="Baker D."/>
            <person name="Gharbi K."/>
            <person name="Hall N."/>
            <person name="Watson M."/>
            <person name="Adriaenssens E.M."/>
            <person name="Foster-Nyarko E."/>
            <person name="Jarju S."/>
            <person name="Secka A."/>
            <person name="Antonio M."/>
            <person name="Oren A."/>
            <person name="Chaudhuri R.R."/>
            <person name="La Ragione R."/>
            <person name="Hildebrand F."/>
            <person name="Pallen M.J."/>
        </authorList>
    </citation>
    <scope>NUCLEOTIDE SEQUENCE</scope>
    <source>
        <strain evidence="1">CHK147-3167</strain>
    </source>
</reference>
<dbReference type="Proteomes" id="UP000886786">
    <property type="component" value="Unassembled WGS sequence"/>
</dbReference>
<protein>
    <submittedName>
        <fullName evidence="1">Uncharacterized protein</fullName>
    </submittedName>
</protein>
<organism evidence="1 2">
    <name type="scientific">Candidatus Coprosoma intestinipullorum</name>
    <dbReference type="NCBI Taxonomy" id="2840752"/>
    <lineage>
        <taxon>Bacteria</taxon>
        <taxon>Bacillati</taxon>
        <taxon>Bacillota</taxon>
        <taxon>Bacillota incertae sedis</taxon>
        <taxon>Candidatus Coprosoma</taxon>
    </lineage>
</organism>
<proteinExistence type="predicted"/>
<accession>A0A9D1CZN4</accession>
<name>A0A9D1CZN4_9FIRM</name>
<evidence type="ECO:0000313" key="2">
    <source>
        <dbReference type="Proteomes" id="UP000886786"/>
    </source>
</evidence>
<comment type="caution">
    <text evidence="1">The sequence shown here is derived from an EMBL/GenBank/DDBJ whole genome shotgun (WGS) entry which is preliminary data.</text>
</comment>
<sequence>MERLNDILRELGISKVKLAKCLGVSRQMIYNYLELDDINKWPKDKKVILLNILGVKSADDINKIKVDTDYIMDVETRINSLFENGNKSEVNEGNIIFSGLDEKRKDLLHSIIDDLKERLSDDKDEDGYNSILYLSNYIKMMGSTKELKYILAYFSKVGGYIKPYEFAFDETEQFIFESILFSALNLYHGGNASKSRIAETHKRFVAQIEKKLEDKMSRTLEINSAKVQAMKELGYTEVNDENVAEILYKIDEIQARKRS</sequence>